<accession>A0A6I4MJJ5</accession>
<dbReference type="Proteomes" id="UP000462055">
    <property type="component" value="Unassembled WGS sequence"/>
</dbReference>
<dbReference type="Pfam" id="PF05331">
    <property type="entry name" value="DUF742"/>
    <property type="match status" value="1"/>
</dbReference>
<dbReference type="RefSeq" id="WP_151596683.1">
    <property type="nucleotide sequence ID" value="NZ_WBMS02000024.1"/>
</dbReference>
<sequence length="127" mass="14572">MEAPKERWSGSDAGPVVRPYALTRGRTRPRGPAFDLVAILVATSRPVDRRTWLSREQRRLLDLCRRPSTPADLASRTDLPLRVVEILLDDLYRYGLIEELPQAVQSQETGRPDPTILMRLLDELRRL</sequence>
<protein>
    <submittedName>
        <fullName evidence="1">DUF742 domain-containing protein</fullName>
    </submittedName>
</protein>
<dbReference type="AlphaFoldDB" id="A0A6I4MJJ5"/>
<dbReference type="PANTHER" id="PTHR36221:SF1">
    <property type="entry name" value="DUF742 DOMAIN-CONTAINING PROTEIN"/>
    <property type="match status" value="1"/>
</dbReference>
<evidence type="ECO:0000313" key="2">
    <source>
        <dbReference type="Proteomes" id="UP000462055"/>
    </source>
</evidence>
<dbReference type="EMBL" id="WBMS02000024">
    <property type="protein sequence ID" value="MWA04167.1"/>
    <property type="molecule type" value="Genomic_DNA"/>
</dbReference>
<reference evidence="1" key="1">
    <citation type="submission" date="2019-12" db="EMBL/GenBank/DDBJ databases">
        <title>Actinomadura physcomitrii sp. nov., a novel actinomycete isolated from moss [Physcomitrium sphaericum (Ludw) Fuernr].</title>
        <authorList>
            <person name="Zhuang X."/>
        </authorList>
    </citation>
    <scope>NUCLEOTIDE SEQUENCE [LARGE SCALE GENOMIC DNA]</scope>
    <source>
        <strain evidence="1">LD22</strain>
    </source>
</reference>
<keyword evidence="2" id="KW-1185">Reference proteome</keyword>
<gene>
    <name evidence="1" type="ORF">F8568_028070</name>
</gene>
<proteinExistence type="predicted"/>
<dbReference type="InterPro" id="IPR007995">
    <property type="entry name" value="DUF742"/>
</dbReference>
<evidence type="ECO:0000313" key="1">
    <source>
        <dbReference type="EMBL" id="MWA04167.1"/>
    </source>
</evidence>
<name>A0A6I4MJJ5_9ACTN</name>
<organism evidence="1 2">
    <name type="scientific">Actinomadura physcomitrii</name>
    <dbReference type="NCBI Taxonomy" id="2650748"/>
    <lineage>
        <taxon>Bacteria</taxon>
        <taxon>Bacillati</taxon>
        <taxon>Actinomycetota</taxon>
        <taxon>Actinomycetes</taxon>
        <taxon>Streptosporangiales</taxon>
        <taxon>Thermomonosporaceae</taxon>
        <taxon>Actinomadura</taxon>
    </lineage>
</organism>
<dbReference type="PANTHER" id="PTHR36221">
    <property type="entry name" value="DUF742 DOMAIN-CONTAINING PROTEIN"/>
    <property type="match status" value="1"/>
</dbReference>
<comment type="caution">
    <text evidence="1">The sequence shown here is derived from an EMBL/GenBank/DDBJ whole genome shotgun (WGS) entry which is preliminary data.</text>
</comment>